<accession>A0A9E7FMM7</accession>
<evidence type="ECO:0000313" key="2">
    <source>
        <dbReference type="EMBL" id="URD99079.1"/>
    </source>
</evidence>
<dbReference type="Proteomes" id="UP001055439">
    <property type="component" value="Chromosome 4"/>
</dbReference>
<evidence type="ECO:0000256" key="1">
    <source>
        <dbReference type="SAM" id="MobiDB-lite"/>
    </source>
</evidence>
<gene>
    <name evidence="2" type="ORF">MUK42_34626</name>
</gene>
<sequence length="127" mass="14111">MKESGKLHSADVLPLFAAGCLRKSLKSINGWKSRRRRRKTIPSDSKQLPVPASKERFLRRSLLDDASDGYSQCIVCPWFGFSTFTVRVPAFGPQFSRPPSRVPAVKPLISHPTPSSPRPPLPLLACK</sequence>
<reference evidence="2" key="1">
    <citation type="submission" date="2022-05" db="EMBL/GenBank/DDBJ databases">
        <title>The Musa troglodytarum L. genome provides insights into the mechanism of non-climacteric behaviour and enrichment of carotenoids.</title>
        <authorList>
            <person name="Wang J."/>
        </authorList>
    </citation>
    <scope>NUCLEOTIDE SEQUENCE</scope>
    <source>
        <tissue evidence="2">Leaf</tissue>
    </source>
</reference>
<dbReference type="AlphaFoldDB" id="A0A9E7FMM7"/>
<dbReference type="EMBL" id="CP097506">
    <property type="protein sequence ID" value="URD99079.1"/>
    <property type="molecule type" value="Genomic_DNA"/>
</dbReference>
<evidence type="ECO:0000313" key="3">
    <source>
        <dbReference type="Proteomes" id="UP001055439"/>
    </source>
</evidence>
<name>A0A9E7FMM7_9LILI</name>
<keyword evidence="3" id="KW-1185">Reference proteome</keyword>
<proteinExistence type="predicted"/>
<protein>
    <submittedName>
        <fullName evidence="2">Uncharacterized protein</fullName>
    </submittedName>
</protein>
<organism evidence="2 3">
    <name type="scientific">Musa troglodytarum</name>
    <name type="common">fe'i banana</name>
    <dbReference type="NCBI Taxonomy" id="320322"/>
    <lineage>
        <taxon>Eukaryota</taxon>
        <taxon>Viridiplantae</taxon>
        <taxon>Streptophyta</taxon>
        <taxon>Embryophyta</taxon>
        <taxon>Tracheophyta</taxon>
        <taxon>Spermatophyta</taxon>
        <taxon>Magnoliopsida</taxon>
        <taxon>Liliopsida</taxon>
        <taxon>Zingiberales</taxon>
        <taxon>Musaceae</taxon>
        <taxon>Musa</taxon>
    </lineage>
</organism>
<feature type="region of interest" description="Disordered" evidence="1">
    <location>
        <begin position="95"/>
        <end position="122"/>
    </location>
</feature>